<evidence type="ECO:0000256" key="1">
    <source>
        <dbReference type="ARBA" id="ARBA00008558"/>
    </source>
</evidence>
<dbReference type="AlphaFoldDB" id="A0A563E2D5"/>
<dbReference type="RefSeq" id="WP_146316686.1">
    <property type="nucleotide sequence ID" value="NZ_VCQV01000012.1"/>
</dbReference>
<proteinExistence type="inferred from homology"/>
<organism evidence="3 4">
    <name type="scientific">Leekyejoonella antrihumi</name>
    <dbReference type="NCBI Taxonomy" id="1660198"/>
    <lineage>
        <taxon>Bacteria</taxon>
        <taxon>Bacillati</taxon>
        <taxon>Actinomycetota</taxon>
        <taxon>Actinomycetes</taxon>
        <taxon>Micrococcales</taxon>
        <taxon>Dermacoccaceae</taxon>
        <taxon>Leekyejoonella</taxon>
    </lineage>
</organism>
<comment type="similarity">
    <text evidence="1">Belongs to the N-acylglucosamine 2-epimerase family.</text>
</comment>
<keyword evidence="2" id="KW-0413">Isomerase</keyword>
<evidence type="ECO:0000313" key="3">
    <source>
        <dbReference type="EMBL" id="TWP36352.1"/>
    </source>
</evidence>
<dbReference type="InterPro" id="IPR010819">
    <property type="entry name" value="AGE/CE"/>
</dbReference>
<dbReference type="PANTHER" id="PTHR15108">
    <property type="entry name" value="N-ACYLGLUCOSAMINE-2-EPIMERASE"/>
    <property type="match status" value="1"/>
</dbReference>
<evidence type="ECO:0000256" key="2">
    <source>
        <dbReference type="ARBA" id="ARBA00023235"/>
    </source>
</evidence>
<dbReference type="Gene3D" id="1.50.10.10">
    <property type="match status" value="1"/>
</dbReference>
<dbReference type="SUPFAM" id="SSF48208">
    <property type="entry name" value="Six-hairpin glycosidases"/>
    <property type="match status" value="1"/>
</dbReference>
<dbReference type="GO" id="GO:0005975">
    <property type="term" value="P:carbohydrate metabolic process"/>
    <property type="evidence" value="ECO:0007669"/>
    <property type="project" value="InterPro"/>
</dbReference>
<evidence type="ECO:0000313" key="4">
    <source>
        <dbReference type="Proteomes" id="UP000320244"/>
    </source>
</evidence>
<gene>
    <name evidence="3" type="ORF">FGL98_10325</name>
</gene>
<reference evidence="3 4" key="1">
    <citation type="submission" date="2019-05" db="EMBL/GenBank/DDBJ databases">
        <authorList>
            <person name="Lee S.D."/>
        </authorList>
    </citation>
    <scope>NUCLEOTIDE SEQUENCE [LARGE SCALE GENOMIC DNA]</scope>
    <source>
        <strain evidence="3 4">C5-26</strain>
    </source>
</reference>
<dbReference type="InterPro" id="IPR008928">
    <property type="entry name" value="6-hairpin_glycosidase_sf"/>
</dbReference>
<dbReference type="Proteomes" id="UP000320244">
    <property type="component" value="Unassembled WGS sequence"/>
</dbReference>
<comment type="caution">
    <text evidence="3">The sequence shown here is derived from an EMBL/GenBank/DDBJ whole genome shotgun (WGS) entry which is preliminary data.</text>
</comment>
<accession>A0A563E2D5</accession>
<sequence>MPTQTSWTALESHRAWLDRGFTNVLWFVRGSIVPAGGFAYLDRNRRPMAGRTPELFLTARMVHTAALGHARGLPGCGGLLDHGLESLLGLFADTAHGGWFSRPEERTARKSTYDHVHVGLAASSAVALGHPLADRLMARVVEVVDTRLWDESAMALRESFASDWSDSEAYRGANANMHGLEAFLAMGRATGDAVWHERGLAIADRIINRNAREQGWLVPEHYDHDWHLLPDYNKDRPDDPFRPYGATPGHSVEWARLLIELHDSQLVHGPGWLVEAAEELAARALDDLWEADGRPGLVYTVDWDGRPVSTTRLHWPVCEAIQASASLYRTTGNWHWERWYRALWDHAAAFFIDAEGTWINELDDDMHEGGTVWPGRPDVYHCGGALTGPVLPRT</sequence>
<dbReference type="Pfam" id="PF07221">
    <property type="entry name" value="GlcNAc_2-epim"/>
    <property type="match status" value="1"/>
</dbReference>
<reference evidence="3 4" key="2">
    <citation type="submission" date="2019-08" db="EMBL/GenBank/DDBJ databases">
        <title>Jejuicoccus antrihumi gen. nov., sp. nov., a new member of the family Dermacoccaceae isolated from a cave.</title>
        <authorList>
            <person name="Schumann P."/>
            <person name="Kim I.S."/>
        </authorList>
    </citation>
    <scope>NUCLEOTIDE SEQUENCE [LARGE SCALE GENOMIC DNA]</scope>
    <source>
        <strain evidence="3 4">C5-26</strain>
    </source>
</reference>
<dbReference type="GO" id="GO:0016853">
    <property type="term" value="F:isomerase activity"/>
    <property type="evidence" value="ECO:0007669"/>
    <property type="project" value="UniProtKB-KW"/>
</dbReference>
<protein>
    <submittedName>
        <fullName evidence="3">N-acylglucosamine 2-epimerase</fullName>
    </submittedName>
</protein>
<dbReference type="OrthoDB" id="9806359at2"/>
<keyword evidence="4" id="KW-1185">Reference proteome</keyword>
<dbReference type="EMBL" id="VCQV01000012">
    <property type="protein sequence ID" value="TWP36352.1"/>
    <property type="molecule type" value="Genomic_DNA"/>
</dbReference>
<name>A0A563E2D5_9MICO</name>
<dbReference type="InterPro" id="IPR012341">
    <property type="entry name" value="6hp_glycosidase-like_sf"/>
</dbReference>